<dbReference type="HOGENOM" id="CLU_2852263_0_0_1"/>
<organism evidence="1 2">
    <name type="scientific">Megaselia scalaris</name>
    <name type="common">Humpbacked fly</name>
    <name type="synonym">Phora scalaris</name>
    <dbReference type="NCBI Taxonomy" id="36166"/>
    <lineage>
        <taxon>Eukaryota</taxon>
        <taxon>Metazoa</taxon>
        <taxon>Ecdysozoa</taxon>
        <taxon>Arthropoda</taxon>
        <taxon>Hexapoda</taxon>
        <taxon>Insecta</taxon>
        <taxon>Pterygota</taxon>
        <taxon>Neoptera</taxon>
        <taxon>Endopterygota</taxon>
        <taxon>Diptera</taxon>
        <taxon>Brachycera</taxon>
        <taxon>Muscomorpha</taxon>
        <taxon>Platypezoidea</taxon>
        <taxon>Phoridae</taxon>
        <taxon>Megaseliini</taxon>
        <taxon>Megaselia</taxon>
    </lineage>
</organism>
<protein>
    <submittedName>
        <fullName evidence="1">Uncharacterized protein</fullName>
    </submittedName>
</protein>
<dbReference type="EMBL" id="CAQQ02124157">
    <property type="status" value="NOT_ANNOTATED_CDS"/>
    <property type="molecule type" value="Genomic_DNA"/>
</dbReference>
<evidence type="ECO:0000313" key="1">
    <source>
        <dbReference type="EnsemblMetazoa" id="MESCA005150-PA"/>
    </source>
</evidence>
<evidence type="ECO:0000313" key="2">
    <source>
        <dbReference type="Proteomes" id="UP000015102"/>
    </source>
</evidence>
<keyword evidence="2" id="KW-1185">Reference proteome</keyword>
<sequence length="65" mass="7677">MRGVQIRGTTRYKLIRLSISRKEKGVIQRGFRKDHRCNGPLLLKFLTQNVLDCRYRVIVHGHSRT</sequence>
<accession>T1GNJ6</accession>
<proteinExistence type="predicted"/>
<dbReference type="Proteomes" id="UP000015102">
    <property type="component" value="Unassembled WGS sequence"/>
</dbReference>
<name>T1GNJ6_MEGSC</name>
<dbReference type="EMBL" id="CAQQ02124156">
    <property type="status" value="NOT_ANNOTATED_CDS"/>
    <property type="molecule type" value="Genomic_DNA"/>
</dbReference>
<dbReference type="AlphaFoldDB" id="T1GNJ6"/>
<reference evidence="2" key="1">
    <citation type="submission" date="2013-02" db="EMBL/GenBank/DDBJ databases">
        <authorList>
            <person name="Hughes D."/>
        </authorList>
    </citation>
    <scope>NUCLEOTIDE SEQUENCE</scope>
    <source>
        <strain>Durham</strain>
        <strain evidence="2">NC isolate 2 -- Noor lab</strain>
    </source>
</reference>
<reference evidence="1" key="2">
    <citation type="submission" date="2015-06" db="UniProtKB">
        <authorList>
            <consortium name="EnsemblMetazoa"/>
        </authorList>
    </citation>
    <scope>IDENTIFICATION</scope>
</reference>
<dbReference type="EnsemblMetazoa" id="MESCA005150-RA">
    <property type="protein sequence ID" value="MESCA005150-PA"/>
    <property type="gene ID" value="MESCA005150"/>
</dbReference>